<dbReference type="SMART" id="SM00324">
    <property type="entry name" value="RhoGAP"/>
    <property type="match status" value="1"/>
</dbReference>
<feature type="region of interest" description="Disordered" evidence="2">
    <location>
        <begin position="1291"/>
        <end position="1325"/>
    </location>
</feature>
<proteinExistence type="predicted"/>
<feature type="compositionally biased region" description="Polar residues" evidence="2">
    <location>
        <begin position="107"/>
        <end position="116"/>
    </location>
</feature>
<organism evidence="4 5">
    <name type="scientific">Pichia membranifaciens NRRL Y-2026</name>
    <dbReference type="NCBI Taxonomy" id="763406"/>
    <lineage>
        <taxon>Eukaryota</taxon>
        <taxon>Fungi</taxon>
        <taxon>Dikarya</taxon>
        <taxon>Ascomycota</taxon>
        <taxon>Saccharomycotina</taxon>
        <taxon>Pichiomycetes</taxon>
        <taxon>Pichiales</taxon>
        <taxon>Pichiaceae</taxon>
        <taxon>Pichia</taxon>
    </lineage>
</organism>
<dbReference type="InterPro" id="IPR023578">
    <property type="entry name" value="Ras_GEF_dom_sf"/>
</dbReference>
<evidence type="ECO:0000313" key="4">
    <source>
        <dbReference type="EMBL" id="ODQ47297.1"/>
    </source>
</evidence>
<dbReference type="GO" id="GO:0005938">
    <property type="term" value="C:cell cortex"/>
    <property type="evidence" value="ECO:0007669"/>
    <property type="project" value="UniProtKB-ARBA"/>
</dbReference>
<feature type="domain" description="Rho-GAP" evidence="3">
    <location>
        <begin position="2168"/>
        <end position="2356"/>
    </location>
</feature>
<feature type="region of interest" description="Disordered" evidence="2">
    <location>
        <begin position="1"/>
        <end position="224"/>
    </location>
</feature>
<feature type="compositionally biased region" description="Low complexity" evidence="2">
    <location>
        <begin position="188"/>
        <end position="199"/>
    </location>
</feature>
<dbReference type="InterPro" id="IPR000198">
    <property type="entry name" value="RhoGAP_dom"/>
</dbReference>
<evidence type="ECO:0000256" key="1">
    <source>
        <dbReference type="ARBA" id="ARBA00022468"/>
    </source>
</evidence>
<sequence length="2357" mass="265338">MKKFLGLKEKDKDREKDRDRDRESSSRRKQYLNYHSPHNASPAHSHAQSHAQPQPSSTSPSQPHPHAQSQAQKKPATQYRPGHPLHQQQQQQQQQPALPTQLHHNAAGSSSRSSIDNPLISRSSTLSNLNNSVHSLGTHPQTYAHGSQGPSRTPSFHGSVKSSQSSSNLASTSASMHHQFQAPSKGQPAAPAAVPSAASDHPISFLSSPSIGKGSPLAADTFLQPSSIPDPINLDDALNDTFNENDLAADTTMEAIEKTTNLSAFPSSSSSSANPIPSSPELEKTTSSTDNSGFDNSKLHSQPQLQPQPQRRESVHSVATTTATLVPDSSRKLQGEIKRTGRGVLPKVLSSNRSNYAPSVYSVDQSFISSARSTVFNSGISTNTAFSSSNQSNVKNSSSGQYNISSLVKPEWDNSSKKSSWANRILDPNDSRLFRLELKGSYLLVHKPPAELSFAKSMNVKVSQQSSGSGMGMILDNEFVKSKTDVISSSQPIHKTESNVETEDAPLDGQVKAEAENEVPVTMNPLVQSDSMLLSMAIDEYESAPGLGDAKKLYDSSRNTNTELNDLVLDADREAFDNYNKLLGARSVEMSQRPSMKPSSQGSKHLPLIIHDLYYQSPSCPHPKLVFDMTSGLILRGTLEAMCHTILFYPSDRMAEKLVEILPLVSSLSEPLVYFLKYLEHFTDAEVLKKKSIIMTDMETGILLNRVKRIIEITLEKFNGTLLDDEIFNLLGNLVNLLSRKSGKYLRESDVKQISEKLIAHRASLLRLISFEKVSTSGNILAPIEILQVSQTDLISGEKFIMLSTESLAHEIHAIDAHFMKYWSPRSDRSTIFSRLETIEASFEYWRFNPLQFIPPIHTHYLGRLLAFHLFEDKSTSVSPEKRSHVLMKWIHLGSTLCEQGDMVSWLGIAIMVCSQPVLRLSETWGHVERSYLQTIKKKWAPVVFEVRKNELFGSKDPLDKQNHSQTHGSELPVSDSLKNETNSNIRIMITNRVGELYAKEDAIPHFGELFTADTADFRNEQLPSFETHASNGSSEPFDLFKTDFIKNYCSYLEVVGWNLKQWDNYYDTITNKPGVKSKFLGKSESSNDPSIIDGCKDKSLSNILKTAITYNASEGPFSLNYFMGLSVQAEPPYVGQFARFHGTSRSPLFLGSYASILFPEVLPYYGIYDRRELIGAIGGANIIELNETGKHKNRNLSLKHVRDLFNAGSEEFRLEDDSIIFKTTELVNEASSKTTEEEPNKRSRPSSVLFENPSHHKHMSTLSHESFSLEDYITSYQTYLKDAINESTSSRAAAEDSTLTSSMNKLNTDSKEGESKNVSNSPKSASSVDIVATAASTERLVDLLVLTASVFGTHIRLEDIKKYSRKTENEGPILLQMDDSAFTCTFFATYRVFYTTRQLIDSLHKRFDGSKSAALSIAKFMNNHSSMTDRGDLFPQWHDEITDDNETWSKINWKFVVQIQLGVIEATLILANDYFRHFMDDIPTKAAFDTFLEMMDVAIVSEWPKILKWLKVNSTPEIVSGVLDVYKSLQSAYKQVRNICIRKSYTPQCGLVELSFTDELTNIPEYMKLPPSTDIDEISIFINKLDDTIACVMNPIRSEDWIDTFEIIQMLITRSPLAMFNYNYQDPSTHPDLILVSNIYNWIMTLSDNENISKDPSDKLINNLPPSIRSVFKLYERIQNYLLMQIVDLECNLDERIERMSTLLKIIQICHARMKNVKLFDEVDNTSKIETSPYVPSFIESVVVNTIMLPESRFFSHSWRLAAEVWKADTDEEWSCDKLADMLPKLSQYESATIQPEALSICPGWILSRLVELACFVPNMDIDNTALINFNKNRFVYNCVLKIHGLQSKSKKTGSPYMSEFSFLFEFQGLIPSLKAMYQRSSHERSVEKLEKCAVFSSHVKEQIQLIKLEQNKRELLVRQLEKQNLTTVNKHISQQVEPLAAENDDASIATSTITNSQSFVANSSMLDNVSTYTDGDAASIVDTTSSTALNTVDPNQSIASNQSGHSTPSSATLTRASNSRGQKLTLQQQQQQQQHSNSSSSKFKFGFFKSRPFSLNINNFNQPVTQKKNVELNELPSASILGSKQKPYLTIMLKDVSIFPTYRTPNSFTIDIGSSSSNHEYTFQTNDEQEAGDWIYQLLYAKKHWFYSRILNKQYAHSNVKLTFGAPLVFVCERDSSPIPLIVEKILCEIEFRGLEEVGIYRKSASLSVVQQIKDEVNKMGDFNMENSLVFDIHNLTGCIKAYLRELPEPLIGDDLVKEISKVREVAQDEARFEIYKTVLPKLPIYNYNLIERLSRHMRMIEEYKSQNRMTSYNLATIMGGSLVEGCRPETMREAFGLMNFICEDWILHYERVFQ</sequence>
<feature type="compositionally biased region" description="Basic and acidic residues" evidence="2">
    <location>
        <begin position="329"/>
        <end position="338"/>
    </location>
</feature>
<dbReference type="EMBL" id="KV454002">
    <property type="protein sequence ID" value="ODQ47297.1"/>
    <property type="molecule type" value="Genomic_DNA"/>
</dbReference>
<dbReference type="GO" id="GO:0005085">
    <property type="term" value="F:guanyl-nucleotide exchange factor activity"/>
    <property type="evidence" value="ECO:0007669"/>
    <property type="project" value="InterPro"/>
</dbReference>
<feature type="compositionally biased region" description="Polar residues" evidence="2">
    <location>
        <begin position="1291"/>
        <end position="1308"/>
    </location>
</feature>
<dbReference type="InterPro" id="IPR001895">
    <property type="entry name" value="RASGEF_cat_dom"/>
</dbReference>
<dbReference type="GO" id="GO:0005933">
    <property type="term" value="C:cellular bud"/>
    <property type="evidence" value="ECO:0007669"/>
    <property type="project" value="UniProtKB-ARBA"/>
</dbReference>
<dbReference type="Gene3D" id="1.10.840.10">
    <property type="entry name" value="Ras guanine-nucleotide exchange factors catalytic domain"/>
    <property type="match status" value="1"/>
</dbReference>
<dbReference type="Gene3D" id="1.10.555.10">
    <property type="entry name" value="Rho GTPase activation protein"/>
    <property type="match status" value="1"/>
</dbReference>
<name>A0A1E3NME8_9ASCO</name>
<dbReference type="GO" id="GO:0005096">
    <property type="term" value="F:GTPase activator activity"/>
    <property type="evidence" value="ECO:0007669"/>
    <property type="project" value="UniProtKB-KW"/>
</dbReference>
<accession>A0A1E3NME8</accession>
<reference evidence="4 5" key="1">
    <citation type="journal article" date="2016" name="Proc. Natl. Acad. Sci. U.S.A.">
        <title>Comparative genomics of biotechnologically important yeasts.</title>
        <authorList>
            <person name="Riley R."/>
            <person name="Haridas S."/>
            <person name="Wolfe K.H."/>
            <person name="Lopes M.R."/>
            <person name="Hittinger C.T."/>
            <person name="Goeker M."/>
            <person name="Salamov A.A."/>
            <person name="Wisecaver J.H."/>
            <person name="Long T.M."/>
            <person name="Calvey C.H."/>
            <person name="Aerts A.L."/>
            <person name="Barry K.W."/>
            <person name="Choi C."/>
            <person name="Clum A."/>
            <person name="Coughlan A.Y."/>
            <person name="Deshpande S."/>
            <person name="Douglass A.P."/>
            <person name="Hanson S.J."/>
            <person name="Klenk H.-P."/>
            <person name="LaButti K.M."/>
            <person name="Lapidus A."/>
            <person name="Lindquist E.A."/>
            <person name="Lipzen A.M."/>
            <person name="Meier-Kolthoff J.P."/>
            <person name="Ohm R.A."/>
            <person name="Otillar R.P."/>
            <person name="Pangilinan J.L."/>
            <person name="Peng Y."/>
            <person name="Rokas A."/>
            <person name="Rosa C.A."/>
            <person name="Scheuner C."/>
            <person name="Sibirny A.A."/>
            <person name="Slot J.C."/>
            <person name="Stielow J.B."/>
            <person name="Sun H."/>
            <person name="Kurtzman C.P."/>
            <person name="Blackwell M."/>
            <person name="Grigoriev I.V."/>
            <person name="Jeffries T.W."/>
        </authorList>
    </citation>
    <scope>NUCLEOTIDE SEQUENCE [LARGE SCALE GENOMIC DNA]</scope>
    <source>
        <strain evidence="4 5">NRRL Y-2026</strain>
    </source>
</reference>
<feature type="compositionally biased region" description="Low complexity" evidence="2">
    <location>
        <begin position="2029"/>
        <end position="2043"/>
    </location>
</feature>
<evidence type="ECO:0000256" key="2">
    <source>
        <dbReference type="SAM" id="MobiDB-lite"/>
    </source>
</evidence>
<evidence type="ECO:0000259" key="3">
    <source>
        <dbReference type="PROSITE" id="PS50238"/>
    </source>
</evidence>
<dbReference type="STRING" id="763406.A0A1E3NME8"/>
<feature type="compositionally biased region" description="Low complexity" evidence="2">
    <location>
        <begin position="35"/>
        <end position="72"/>
    </location>
</feature>
<protein>
    <recommendedName>
        <fullName evidence="3">Rho-GAP domain-containing protein</fullName>
    </recommendedName>
</protein>
<feature type="compositionally biased region" description="Polar residues" evidence="2">
    <location>
        <begin position="138"/>
        <end position="154"/>
    </location>
</feature>
<feature type="region of interest" description="Disordered" evidence="2">
    <location>
        <begin position="1230"/>
        <end position="1256"/>
    </location>
</feature>
<dbReference type="SUPFAM" id="SSF48366">
    <property type="entry name" value="Ras GEF"/>
    <property type="match status" value="2"/>
</dbReference>
<dbReference type="PROSITE" id="PS50238">
    <property type="entry name" value="RHOGAP"/>
    <property type="match status" value="1"/>
</dbReference>
<feature type="compositionally biased region" description="Low complexity" evidence="2">
    <location>
        <begin position="263"/>
        <end position="280"/>
    </location>
</feature>
<dbReference type="SUPFAM" id="SSF50729">
    <property type="entry name" value="PH domain-like"/>
    <property type="match status" value="1"/>
</dbReference>
<dbReference type="Gene3D" id="1.20.870.10">
    <property type="entry name" value="Son of sevenless (SoS) protein Chain: S domain 1"/>
    <property type="match status" value="1"/>
</dbReference>
<feature type="compositionally biased region" description="Low complexity" evidence="2">
    <location>
        <begin position="119"/>
        <end position="136"/>
    </location>
</feature>
<dbReference type="SUPFAM" id="SSF48350">
    <property type="entry name" value="GTPase activation domain, GAP"/>
    <property type="match status" value="1"/>
</dbReference>
<dbReference type="InterPro" id="IPR036964">
    <property type="entry name" value="RASGEF_cat_dom_sf"/>
</dbReference>
<keyword evidence="1" id="KW-0343">GTPase activation</keyword>
<evidence type="ECO:0000313" key="5">
    <source>
        <dbReference type="Proteomes" id="UP000094455"/>
    </source>
</evidence>
<dbReference type="Pfam" id="PF00620">
    <property type="entry name" value="RhoGAP"/>
    <property type="match status" value="1"/>
</dbReference>
<dbReference type="OrthoDB" id="79452at2759"/>
<dbReference type="GO" id="GO:0007264">
    <property type="term" value="P:small GTPase-mediated signal transduction"/>
    <property type="evidence" value="ECO:0007669"/>
    <property type="project" value="InterPro"/>
</dbReference>
<dbReference type="Pfam" id="PF00617">
    <property type="entry name" value="RasGEF"/>
    <property type="match status" value="1"/>
</dbReference>
<dbReference type="CDD" id="cd00159">
    <property type="entry name" value="RhoGAP"/>
    <property type="match status" value="1"/>
</dbReference>
<feature type="region of interest" description="Disordered" evidence="2">
    <location>
        <begin position="1990"/>
        <end position="2043"/>
    </location>
</feature>
<dbReference type="InterPro" id="IPR008936">
    <property type="entry name" value="Rho_GTPase_activation_prot"/>
</dbReference>
<dbReference type="InterPro" id="IPR050729">
    <property type="entry name" value="Rho-GAP"/>
</dbReference>
<feature type="compositionally biased region" description="Polar residues" evidence="2">
    <location>
        <begin position="285"/>
        <end position="301"/>
    </location>
</feature>
<feature type="compositionally biased region" description="Basic and acidic residues" evidence="2">
    <location>
        <begin position="1"/>
        <end position="26"/>
    </location>
</feature>
<feature type="compositionally biased region" description="Low complexity" evidence="2">
    <location>
        <begin position="155"/>
        <end position="176"/>
    </location>
</feature>
<feature type="region of interest" description="Disordered" evidence="2">
    <location>
        <begin position="956"/>
        <end position="978"/>
    </location>
</feature>
<feature type="compositionally biased region" description="Polar residues" evidence="2">
    <location>
        <begin position="1990"/>
        <end position="2028"/>
    </location>
</feature>
<keyword evidence="5" id="KW-1185">Reference proteome</keyword>
<dbReference type="GeneID" id="30177429"/>
<dbReference type="Proteomes" id="UP000094455">
    <property type="component" value="Unassembled WGS sequence"/>
</dbReference>
<dbReference type="InterPro" id="IPR000651">
    <property type="entry name" value="Ras-like_Gua-exchang_fac_N"/>
</dbReference>
<dbReference type="PANTHER" id="PTHR23176:SF129">
    <property type="entry name" value="RHO GTPASE ACTIVATING PROTEIN AT 16F, ISOFORM E-RELATED"/>
    <property type="match status" value="1"/>
</dbReference>
<dbReference type="PANTHER" id="PTHR23176">
    <property type="entry name" value="RHO/RAC/CDC GTPASE-ACTIVATING PROTEIN"/>
    <property type="match status" value="1"/>
</dbReference>
<feature type="region of interest" description="Disordered" evidence="2">
    <location>
        <begin position="261"/>
        <end position="338"/>
    </location>
</feature>
<dbReference type="Pfam" id="PF00618">
    <property type="entry name" value="RasGEF_N"/>
    <property type="match status" value="1"/>
</dbReference>
<dbReference type="RefSeq" id="XP_019018410.1">
    <property type="nucleotide sequence ID" value="XM_019160742.1"/>
</dbReference>
<gene>
    <name evidence="4" type="ORF">PICMEDRAFT_15267</name>
</gene>